<evidence type="ECO:0000313" key="2">
    <source>
        <dbReference type="Proteomes" id="UP000297229"/>
    </source>
</evidence>
<gene>
    <name evidence="1" type="ORF">BELL_0034g00290</name>
</gene>
<comment type="caution">
    <text evidence="1">The sequence shown here is derived from an EMBL/GenBank/DDBJ whole genome shotgun (WGS) entry which is preliminary data.</text>
</comment>
<dbReference type="Proteomes" id="UP000297229">
    <property type="component" value="Unassembled WGS sequence"/>
</dbReference>
<dbReference type="AlphaFoldDB" id="A0A4Z1KDD2"/>
<dbReference type="EMBL" id="PQXM01000034">
    <property type="protein sequence ID" value="TGO79407.1"/>
    <property type="molecule type" value="Genomic_DNA"/>
</dbReference>
<proteinExistence type="predicted"/>
<protein>
    <submittedName>
        <fullName evidence="1">Uncharacterized protein</fullName>
    </submittedName>
</protein>
<evidence type="ECO:0000313" key="1">
    <source>
        <dbReference type="EMBL" id="TGO79407.1"/>
    </source>
</evidence>
<dbReference type="STRING" id="278938.A0A4Z1KDD2"/>
<keyword evidence="2" id="KW-1185">Reference proteome</keyword>
<name>A0A4Z1KDD2_9HELO</name>
<accession>A0A4Z1KDD2</accession>
<organism evidence="1 2">
    <name type="scientific">Botrytis elliptica</name>
    <dbReference type="NCBI Taxonomy" id="278938"/>
    <lineage>
        <taxon>Eukaryota</taxon>
        <taxon>Fungi</taxon>
        <taxon>Dikarya</taxon>
        <taxon>Ascomycota</taxon>
        <taxon>Pezizomycotina</taxon>
        <taxon>Leotiomycetes</taxon>
        <taxon>Helotiales</taxon>
        <taxon>Sclerotiniaceae</taxon>
        <taxon>Botrytis</taxon>
    </lineage>
</organism>
<sequence length="290" mass="32605">MRVVVIAKTSLGYLQLASIQNRHGLIHDVLFNLCANIIKIYSSSANRIQIQHELGSATLIRSRDDLTSNHRRQTMFPFIQTCLAIGFTFIPSIGYEAANDTISMEEFDPDLGRSRPYLVFDITNLKDIGYCFFHVGSFKWNSLGQMHAPCMTPLSASVFFAGGHHASKGRRTMTPYQNYDKSLDQFRVIDAHILSDTWPRGIWMVLVGDTYDLLSNHPQDSPAKHSFRQRYAFIKAKEHGAHAEANAGQECTGSVAFVKSYEPQLVVADIDQFLQQAVTGEEDEMIIKPA</sequence>
<reference evidence="1 2" key="1">
    <citation type="submission" date="2017-12" db="EMBL/GenBank/DDBJ databases">
        <title>Comparative genomics of Botrytis spp.</title>
        <authorList>
            <person name="Valero-Jimenez C.A."/>
            <person name="Tapia P."/>
            <person name="Veloso J."/>
            <person name="Silva-Moreno E."/>
            <person name="Staats M."/>
            <person name="Valdes J.H."/>
            <person name="Van Kan J.A.L."/>
        </authorList>
    </citation>
    <scope>NUCLEOTIDE SEQUENCE [LARGE SCALE GENOMIC DNA]</scope>
    <source>
        <strain evidence="1 2">Be9601</strain>
    </source>
</reference>